<dbReference type="HOGENOM" id="CLU_1181562_0_0_1"/>
<reference evidence="1 2" key="2">
    <citation type="journal article" date="2010" name="Nucleic Acids Res.">
        <title>BeetleBase in 2010: revisions to provide comprehensive genomic information for Tribolium castaneum.</title>
        <authorList>
            <person name="Kim H.S."/>
            <person name="Murphy T."/>
            <person name="Xia J."/>
            <person name="Caragea D."/>
            <person name="Park Y."/>
            <person name="Beeman R.W."/>
            <person name="Lorenzen M.D."/>
            <person name="Butcher S."/>
            <person name="Manak J.R."/>
            <person name="Brown S.J."/>
        </authorList>
    </citation>
    <scope>GENOME REANNOTATION</scope>
    <source>
        <strain evidence="1 2">Georgia GA2</strain>
    </source>
</reference>
<dbReference type="InParanoid" id="D6WX29"/>
<reference evidence="1 2" key="1">
    <citation type="journal article" date="2008" name="Nature">
        <title>The genome of the model beetle and pest Tribolium castaneum.</title>
        <authorList>
            <consortium name="Tribolium Genome Sequencing Consortium"/>
            <person name="Richards S."/>
            <person name="Gibbs R.A."/>
            <person name="Weinstock G.M."/>
            <person name="Brown S.J."/>
            <person name="Denell R."/>
            <person name="Beeman R.W."/>
            <person name="Gibbs R."/>
            <person name="Beeman R.W."/>
            <person name="Brown S.J."/>
            <person name="Bucher G."/>
            <person name="Friedrich M."/>
            <person name="Grimmelikhuijzen C.J."/>
            <person name="Klingler M."/>
            <person name="Lorenzen M."/>
            <person name="Richards S."/>
            <person name="Roth S."/>
            <person name="Schroder R."/>
            <person name="Tautz D."/>
            <person name="Zdobnov E.M."/>
            <person name="Muzny D."/>
            <person name="Gibbs R.A."/>
            <person name="Weinstock G.M."/>
            <person name="Attaway T."/>
            <person name="Bell S."/>
            <person name="Buhay C.J."/>
            <person name="Chandrabose M.N."/>
            <person name="Chavez D."/>
            <person name="Clerk-Blankenburg K.P."/>
            <person name="Cree A."/>
            <person name="Dao M."/>
            <person name="Davis C."/>
            <person name="Chacko J."/>
            <person name="Dinh H."/>
            <person name="Dugan-Rocha S."/>
            <person name="Fowler G."/>
            <person name="Garner T.T."/>
            <person name="Garnes J."/>
            <person name="Gnirke A."/>
            <person name="Hawes A."/>
            <person name="Hernandez J."/>
            <person name="Hines S."/>
            <person name="Holder M."/>
            <person name="Hume J."/>
            <person name="Jhangiani S.N."/>
            <person name="Joshi V."/>
            <person name="Khan Z.M."/>
            <person name="Jackson L."/>
            <person name="Kovar C."/>
            <person name="Kowis A."/>
            <person name="Lee S."/>
            <person name="Lewis L.R."/>
            <person name="Margolis J."/>
            <person name="Morgan M."/>
            <person name="Nazareth L.V."/>
            <person name="Nguyen N."/>
            <person name="Okwuonu G."/>
            <person name="Parker D."/>
            <person name="Richards S."/>
            <person name="Ruiz S.J."/>
            <person name="Santibanez J."/>
            <person name="Savard J."/>
            <person name="Scherer S.E."/>
            <person name="Schneider B."/>
            <person name="Sodergren E."/>
            <person name="Tautz D."/>
            <person name="Vattahil S."/>
            <person name="Villasana D."/>
            <person name="White C.S."/>
            <person name="Wright R."/>
            <person name="Park Y."/>
            <person name="Beeman R.W."/>
            <person name="Lord J."/>
            <person name="Oppert B."/>
            <person name="Lorenzen M."/>
            <person name="Brown S."/>
            <person name="Wang L."/>
            <person name="Savard J."/>
            <person name="Tautz D."/>
            <person name="Richards S."/>
            <person name="Weinstock G."/>
            <person name="Gibbs R.A."/>
            <person name="Liu Y."/>
            <person name="Worley K."/>
            <person name="Weinstock G."/>
            <person name="Elsik C.G."/>
            <person name="Reese J.T."/>
            <person name="Elhaik E."/>
            <person name="Landan G."/>
            <person name="Graur D."/>
            <person name="Arensburger P."/>
            <person name="Atkinson P."/>
            <person name="Beeman R.W."/>
            <person name="Beidler J."/>
            <person name="Brown S.J."/>
            <person name="Demuth J.P."/>
            <person name="Drury D.W."/>
            <person name="Du Y.Z."/>
            <person name="Fujiwara H."/>
            <person name="Lorenzen M."/>
            <person name="Maselli V."/>
            <person name="Osanai M."/>
            <person name="Park Y."/>
            <person name="Robertson H.M."/>
            <person name="Tu Z."/>
            <person name="Wang J.J."/>
            <person name="Wang S."/>
            <person name="Richards S."/>
            <person name="Song H."/>
            <person name="Zhang L."/>
            <person name="Sodergren E."/>
            <person name="Werner D."/>
            <person name="Stanke M."/>
            <person name="Morgenstern B."/>
            <person name="Solovyev V."/>
            <person name="Kosarev P."/>
            <person name="Brown G."/>
            <person name="Chen H.C."/>
            <person name="Ermolaeva O."/>
            <person name="Hlavina W."/>
            <person name="Kapustin Y."/>
            <person name="Kiryutin B."/>
            <person name="Kitts P."/>
            <person name="Maglott D."/>
            <person name="Pruitt K."/>
            <person name="Sapojnikov V."/>
            <person name="Souvorov A."/>
            <person name="Mackey A.J."/>
            <person name="Waterhouse R.M."/>
            <person name="Wyder S."/>
            <person name="Zdobnov E.M."/>
            <person name="Zdobnov E.M."/>
            <person name="Wyder S."/>
            <person name="Kriventseva E.V."/>
            <person name="Kadowaki T."/>
            <person name="Bork P."/>
            <person name="Aranda M."/>
            <person name="Bao R."/>
            <person name="Beermann A."/>
            <person name="Berns N."/>
            <person name="Bolognesi R."/>
            <person name="Bonneton F."/>
            <person name="Bopp D."/>
            <person name="Brown S.J."/>
            <person name="Bucher G."/>
            <person name="Butts T."/>
            <person name="Chaumot A."/>
            <person name="Denell R.E."/>
            <person name="Ferrier D.E."/>
            <person name="Friedrich M."/>
            <person name="Gordon C.M."/>
            <person name="Jindra M."/>
            <person name="Klingler M."/>
            <person name="Lan Q."/>
            <person name="Lattorff H.M."/>
            <person name="Laudet V."/>
            <person name="von Levetsow C."/>
            <person name="Liu Z."/>
            <person name="Lutz R."/>
            <person name="Lynch J.A."/>
            <person name="da Fonseca R.N."/>
            <person name="Posnien N."/>
            <person name="Reuter R."/>
            <person name="Roth S."/>
            <person name="Savard J."/>
            <person name="Schinko J.B."/>
            <person name="Schmitt C."/>
            <person name="Schoppmeier M."/>
            <person name="Schroder R."/>
            <person name="Shippy T.D."/>
            <person name="Simonnet F."/>
            <person name="Marques-Souza H."/>
            <person name="Tautz D."/>
            <person name="Tomoyasu Y."/>
            <person name="Trauner J."/>
            <person name="Van der Zee M."/>
            <person name="Vervoort M."/>
            <person name="Wittkopp N."/>
            <person name="Wimmer E.A."/>
            <person name="Yang X."/>
            <person name="Jones A.K."/>
            <person name="Sattelle D.B."/>
            <person name="Ebert P.R."/>
            <person name="Nelson D."/>
            <person name="Scott J.G."/>
            <person name="Beeman R.W."/>
            <person name="Muthukrishnan S."/>
            <person name="Kramer K.J."/>
            <person name="Arakane Y."/>
            <person name="Beeman R.W."/>
            <person name="Zhu Q."/>
            <person name="Hogenkamp D."/>
            <person name="Dixit R."/>
            <person name="Oppert B."/>
            <person name="Jiang H."/>
            <person name="Zou Z."/>
            <person name="Marshall J."/>
            <person name="Elpidina E."/>
            <person name="Vinokurov K."/>
            <person name="Oppert C."/>
            <person name="Zou Z."/>
            <person name="Evans J."/>
            <person name="Lu Z."/>
            <person name="Zhao P."/>
            <person name="Sumathipala N."/>
            <person name="Altincicek B."/>
            <person name="Vilcinskas A."/>
            <person name="Williams M."/>
            <person name="Hultmark D."/>
            <person name="Hetru C."/>
            <person name="Jiang H."/>
            <person name="Grimmelikhuijzen C.J."/>
            <person name="Hauser F."/>
            <person name="Cazzamali G."/>
            <person name="Williamson M."/>
            <person name="Park Y."/>
            <person name="Li B."/>
            <person name="Tanaka Y."/>
            <person name="Predel R."/>
            <person name="Neupert S."/>
            <person name="Schachtner J."/>
            <person name="Verleyen P."/>
            <person name="Raible F."/>
            <person name="Bork P."/>
            <person name="Friedrich M."/>
            <person name="Walden K.K."/>
            <person name="Robertson H.M."/>
            <person name="Angeli S."/>
            <person name="Foret S."/>
            <person name="Bucher G."/>
            <person name="Schuetz S."/>
            <person name="Maleszka R."/>
            <person name="Wimmer E.A."/>
            <person name="Beeman R.W."/>
            <person name="Lorenzen M."/>
            <person name="Tomoyasu Y."/>
            <person name="Miller S.C."/>
            <person name="Grossmann D."/>
            <person name="Bucher G."/>
        </authorList>
    </citation>
    <scope>NUCLEOTIDE SEQUENCE [LARGE SCALE GENOMIC DNA]</scope>
    <source>
        <strain evidence="1 2">Georgia GA2</strain>
    </source>
</reference>
<dbReference type="EMBL" id="KQ971361">
    <property type="protein sequence ID" value="EFA08053.1"/>
    <property type="molecule type" value="Genomic_DNA"/>
</dbReference>
<evidence type="ECO:0000313" key="2">
    <source>
        <dbReference type="Proteomes" id="UP000007266"/>
    </source>
</evidence>
<accession>D6WX29</accession>
<dbReference type="Proteomes" id="UP000007266">
    <property type="component" value="Linkage group 8"/>
</dbReference>
<sequence>MSTTTNPTSKKPRNRKNPMIYLFLTRFTSIEPPPNPPPSIPLDKSPIKMINDRPRKPPPTALQSQMMSHDNNKHKFNYFSTDSIMLLPAWLQATCHTALIGTASSFTTSFCHLSGRRKRISDVIITSQFRFYLRFLFSSRFPCSRSSPTLSLLKSRPIANYLTSESVKRTFMLASWRYQRPFRHRDQSTLDVIDGDQSLNAIPIFIFVRKTFNSLIADVKSFFIGGFNVLFVNNG</sequence>
<organism evidence="1 2">
    <name type="scientific">Tribolium castaneum</name>
    <name type="common">Red flour beetle</name>
    <dbReference type="NCBI Taxonomy" id="7070"/>
    <lineage>
        <taxon>Eukaryota</taxon>
        <taxon>Metazoa</taxon>
        <taxon>Ecdysozoa</taxon>
        <taxon>Arthropoda</taxon>
        <taxon>Hexapoda</taxon>
        <taxon>Insecta</taxon>
        <taxon>Pterygota</taxon>
        <taxon>Neoptera</taxon>
        <taxon>Endopterygota</taxon>
        <taxon>Coleoptera</taxon>
        <taxon>Polyphaga</taxon>
        <taxon>Cucujiformia</taxon>
        <taxon>Tenebrionidae</taxon>
        <taxon>Tenebrionidae incertae sedis</taxon>
        <taxon>Tribolium</taxon>
    </lineage>
</organism>
<keyword evidence="2" id="KW-1185">Reference proteome</keyword>
<evidence type="ECO:0000313" key="1">
    <source>
        <dbReference type="EMBL" id="EFA08053.1"/>
    </source>
</evidence>
<gene>
    <name evidence="1" type="primary">GLEAN_05647</name>
    <name evidence="1" type="ORF">TcasGA2_TC005647</name>
</gene>
<proteinExistence type="predicted"/>
<dbReference type="AlphaFoldDB" id="D6WX29"/>
<name>D6WX29_TRICA</name>
<protein>
    <submittedName>
        <fullName evidence="1">Uncharacterized protein</fullName>
    </submittedName>
</protein>